<name>E4X0W0_OIKDI</name>
<dbReference type="GO" id="GO:0008467">
    <property type="term" value="F:[heparan sulfate]-glucosamine 3-sulfotransferase activity"/>
    <property type="evidence" value="ECO:0007669"/>
    <property type="project" value="TreeGrafter"/>
</dbReference>
<dbReference type="InterPro" id="IPR000863">
    <property type="entry name" value="Sulfotransferase_dom"/>
</dbReference>
<evidence type="ECO:0000313" key="8">
    <source>
        <dbReference type="EMBL" id="CBY22995.1"/>
    </source>
</evidence>
<feature type="binding site" evidence="4">
    <location>
        <position position="151"/>
    </location>
    <ligand>
        <name>3'-phosphoadenylyl sulfate</name>
        <dbReference type="ChEBI" id="CHEBI:58339"/>
    </ligand>
</feature>
<dbReference type="EMBL" id="FN653020">
    <property type="protein sequence ID" value="CBY22995.1"/>
    <property type="molecule type" value="Genomic_DNA"/>
</dbReference>
<keyword evidence="1 6" id="KW-0808">Transferase</keyword>
<organism evidence="8">
    <name type="scientific">Oikopleura dioica</name>
    <name type="common">Tunicate</name>
    <dbReference type="NCBI Taxonomy" id="34765"/>
    <lineage>
        <taxon>Eukaryota</taxon>
        <taxon>Metazoa</taxon>
        <taxon>Chordata</taxon>
        <taxon>Tunicata</taxon>
        <taxon>Appendicularia</taxon>
        <taxon>Copelata</taxon>
        <taxon>Oikopleuridae</taxon>
        <taxon>Oikopleura</taxon>
    </lineage>
</organism>
<dbReference type="SUPFAM" id="SSF52540">
    <property type="entry name" value="P-loop containing nucleoside triphosphate hydrolases"/>
    <property type="match status" value="1"/>
</dbReference>
<dbReference type="Pfam" id="PF00685">
    <property type="entry name" value="Sulfotransfer_1"/>
    <property type="match status" value="2"/>
</dbReference>
<gene>
    <name evidence="8" type="ORF">GSOID_T00014918001</name>
</gene>
<dbReference type="PANTHER" id="PTHR10605">
    <property type="entry name" value="HEPARAN SULFATE SULFOTRANSFERASE"/>
    <property type="match status" value="1"/>
</dbReference>
<evidence type="ECO:0000313" key="9">
    <source>
        <dbReference type="Proteomes" id="UP000001307"/>
    </source>
</evidence>
<keyword evidence="5" id="KW-1015">Disulfide bond</keyword>
<dbReference type="PROSITE" id="PS51257">
    <property type="entry name" value="PROKAR_LIPOPROTEIN"/>
    <property type="match status" value="1"/>
</dbReference>
<accession>E4X0W0</accession>
<dbReference type="Gene3D" id="3.40.50.300">
    <property type="entry name" value="P-loop containing nucleotide triphosphate hydrolases"/>
    <property type="match status" value="1"/>
</dbReference>
<reference evidence="8" key="1">
    <citation type="journal article" date="2010" name="Science">
        <title>Plasticity of animal genome architecture unmasked by rapid evolution of a pelagic tunicate.</title>
        <authorList>
            <person name="Denoeud F."/>
            <person name="Henriet S."/>
            <person name="Mungpakdee S."/>
            <person name="Aury J.M."/>
            <person name="Da Silva C."/>
            <person name="Brinkmann H."/>
            <person name="Mikhaleva J."/>
            <person name="Olsen L.C."/>
            <person name="Jubin C."/>
            <person name="Canestro C."/>
            <person name="Bouquet J.M."/>
            <person name="Danks G."/>
            <person name="Poulain J."/>
            <person name="Campsteijn C."/>
            <person name="Adamski M."/>
            <person name="Cross I."/>
            <person name="Yadetie F."/>
            <person name="Muffato M."/>
            <person name="Louis A."/>
            <person name="Butcher S."/>
            <person name="Tsagkogeorga G."/>
            <person name="Konrad A."/>
            <person name="Singh S."/>
            <person name="Jensen M.F."/>
            <person name="Cong E.H."/>
            <person name="Eikeseth-Otteraa H."/>
            <person name="Noel B."/>
            <person name="Anthouard V."/>
            <person name="Porcel B.M."/>
            <person name="Kachouri-Lafond R."/>
            <person name="Nishino A."/>
            <person name="Ugolini M."/>
            <person name="Chourrout P."/>
            <person name="Nishida H."/>
            <person name="Aasland R."/>
            <person name="Huzurbazar S."/>
            <person name="Westhof E."/>
            <person name="Delsuc F."/>
            <person name="Lehrach H."/>
            <person name="Reinhardt R."/>
            <person name="Weissenbach J."/>
            <person name="Roy S.W."/>
            <person name="Artiguenave F."/>
            <person name="Postlethwait J.H."/>
            <person name="Manak J.R."/>
            <person name="Thompson E.M."/>
            <person name="Jaillon O."/>
            <person name="Du Pasquier L."/>
            <person name="Boudinot P."/>
            <person name="Liberles D.A."/>
            <person name="Volff J.N."/>
            <person name="Philippe H."/>
            <person name="Lenhard B."/>
            <person name="Roest Crollius H."/>
            <person name="Wincker P."/>
            <person name="Chourrout D."/>
        </authorList>
    </citation>
    <scope>NUCLEOTIDE SEQUENCE [LARGE SCALE GENOMIC DNA]</scope>
</reference>
<keyword evidence="9" id="KW-1185">Reference proteome</keyword>
<protein>
    <recommendedName>
        <fullName evidence="6">Sulfotransferase</fullName>
        <ecNumber evidence="6">2.8.2.-</ecNumber>
    </recommendedName>
</protein>
<feature type="domain" description="Sulfotransferase" evidence="7">
    <location>
        <begin position="170"/>
        <end position="265"/>
    </location>
</feature>
<evidence type="ECO:0000256" key="4">
    <source>
        <dbReference type="PIRSR" id="PIRSR637359-2"/>
    </source>
</evidence>
<dbReference type="PANTHER" id="PTHR10605:SF72">
    <property type="entry name" value="HEPARAN SULFATE 3-O SULFOTRANSFERASE-B, ISOFORM A"/>
    <property type="match status" value="1"/>
</dbReference>
<evidence type="ECO:0000259" key="7">
    <source>
        <dbReference type="Pfam" id="PF00685"/>
    </source>
</evidence>
<dbReference type="InParanoid" id="E4X0W0"/>
<evidence type="ECO:0000256" key="6">
    <source>
        <dbReference type="RuleBase" id="RU361155"/>
    </source>
</evidence>
<comment type="similarity">
    <text evidence="6">Belongs to the sulfotransferase 1 family.</text>
</comment>
<evidence type="ECO:0000256" key="3">
    <source>
        <dbReference type="PIRSR" id="PIRSR637359-1"/>
    </source>
</evidence>
<keyword evidence="2" id="KW-0325">Glycoprotein</keyword>
<proteinExistence type="inferred from homology"/>
<dbReference type="Proteomes" id="UP000001307">
    <property type="component" value="Unassembled WGS sequence"/>
</dbReference>
<evidence type="ECO:0000256" key="2">
    <source>
        <dbReference type="ARBA" id="ARBA00023180"/>
    </source>
</evidence>
<feature type="disulfide bond" evidence="5">
    <location>
        <begin position="220"/>
        <end position="229"/>
    </location>
</feature>
<dbReference type="InterPro" id="IPR037359">
    <property type="entry name" value="NST/OST"/>
</dbReference>
<dbReference type="InterPro" id="IPR027417">
    <property type="entry name" value="P-loop_NTPase"/>
</dbReference>
<dbReference type="OrthoDB" id="411451at2759"/>
<feature type="active site" description="For sulfotransferase activity" evidence="3">
    <location>
        <position position="59"/>
    </location>
</feature>
<feature type="domain" description="Sulfotransferase" evidence="7">
    <location>
        <begin position="50"/>
        <end position="160"/>
    </location>
</feature>
<dbReference type="AlphaFoldDB" id="E4X0W0"/>
<sequence>MQVSSFKRFICFIQLGISCFFLFKTLKIANKADSELHSSSTESSKIRRLPQAICIGAKKCGTGALKDFLSHHPLIATPSVYEVHFFDNNEEYAKGIEYYRSLMPRTLASQITFEKTPKYMVIPEVPKRIFSMDSNIKIIIVACEPKRRAYSEFIKRLQSKYTSRRFRAFRFQKDQILIINGEELLQNPAKPLIEVQQFLDIPAVLTSDNFVLDEKKHFFCFLKNAKMSCLNDSKGKTRSEGGPKFSEEFTKEADAFFETYNKELFAFLGVKILQGW</sequence>
<evidence type="ECO:0000256" key="1">
    <source>
        <dbReference type="ARBA" id="ARBA00022679"/>
    </source>
</evidence>
<dbReference type="EC" id="2.8.2.-" evidence="6"/>
<evidence type="ECO:0000256" key="5">
    <source>
        <dbReference type="PIRSR" id="PIRSR637359-3"/>
    </source>
</evidence>